<sequence>MSDTTTVRVSRTTHQELLQLAKERHQTVADTVSQAVRLLHQDGIGKDLATPLTAEETAWLDADAG</sequence>
<dbReference type="OrthoDB" id="4869113at2"/>
<evidence type="ECO:0000313" key="1">
    <source>
        <dbReference type="EMBL" id="SDI97059.1"/>
    </source>
</evidence>
<reference evidence="1 2" key="1">
    <citation type="submission" date="2016-10" db="EMBL/GenBank/DDBJ databases">
        <authorList>
            <person name="de Groot N.N."/>
        </authorList>
    </citation>
    <scope>NUCLEOTIDE SEQUENCE [LARGE SCALE GENOMIC DNA]</scope>
    <source>
        <strain evidence="1 2">NP_1H</strain>
    </source>
</reference>
<organism evidence="1 2">
    <name type="scientific">Arthrobacter subterraneus</name>
    <dbReference type="NCBI Taxonomy" id="335973"/>
    <lineage>
        <taxon>Bacteria</taxon>
        <taxon>Bacillati</taxon>
        <taxon>Actinomycetota</taxon>
        <taxon>Actinomycetes</taxon>
        <taxon>Micrococcales</taxon>
        <taxon>Micrococcaceae</taxon>
        <taxon>Arthrobacter</taxon>
    </lineage>
</organism>
<dbReference type="EMBL" id="FNDT01000039">
    <property type="protein sequence ID" value="SDI97059.1"/>
    <property type="molecule type" value="Genomic_DNA"/>
</dbReference>
<gene>
    <name evidence="1" type="ORF">SAMN04488693_1392</name>
</gene>
<dbReference type="STRING" id="335973.SAMN04488693_1392"/>
<evidence type="ECO:0000313" key="2">
    <source>
        <dbReference type="Proteomes" id="UP000199258"/>
    </source>
</evidence>
<keyword evidence="2" id="KW-1185">Reference proteome</keyword>
<dbReference type="AlphaFoldDB" id="A0A1G8PWX5"/>
<name>A0A1G8PWX5_9MICC</name>
<proteinExistence type="predicted"/>
<protein>
    <submittedName>
        <fullName evidence="1">Uncharacterized protein</fullName>
    </submittedName>
</protein>
<accession>A0A1G8PWX5</accession>
<dbReference type="Proteomes" id="UP000199258">
    <property type="component" value="Unassembled WGS sequence"/>
</dbReference>